<evidence type="ECO:0000313" key="3">
    <source>
        <dbReference type="Proteomes" id="UP000245802"/>
    </source>
</evidence>
<dbReference type="EMBL" id="CP025958">
    <property type="protein sequence ID" value="AWM40298.1"/>
    <property type="molecule type" value="Genomic_DNA"/>
</dbReference>
<reference evidence="2 3" key="1">
    <citation type="submission" date="2018-01" db="EMBL/GenBank/DDBJ databases">
        <title>G. obscuriglobus.</title>
        <authorList>
            <person name="Franke J."/>
            <person name="Blomberg W."/>
            <person name="Selmecki A."/>
        </authorList>
    </citation>
    <scope>NUCLEOTIDE SEQUENCE [LARGE SCALE GENOMIC DNA]</scope>
    <source>
        <strain evidence="2 3">DSM 5831</strain>
    </source>
</reference>
<protein>
    <submittedName>
        <fullName evidence="2">Uncharacterized protein</fullName>
    </submittedName>
</protein>
<accession>A0A2Z3H3F8</accession>
<name>A0A2Z3H3F8_9BACT</name>
<organism evidence="2 3">
    <name type="scientific">Gemmata obscuriglobus</name>
    <dbReference type="NCBI Taxonomy" id="114"/>
    <lineage>
        <taxon>Bacteria</taxon>
        <taxon>Pseudomonadati</taxon>
        <taxon>Planctomycetota</taxon>
        <taxon>Planctomycetia</taxon>
        <taxon>Gemmatales</taxon>
        <taxon>Gemmataceae</taxon>
        <taxon>Gemmata</taxon>
    </lineage>
</organism>
<feature type="region of interest" description="Disordered" evidence="1">
    <location>
        <begin position="1"/>
        <end position="32"/>
    </location>
</feature>
<gene>
    <name evidence="2" type="ORF">C1280_27045</name>
</gene>
<dbReference type="Proteomes" id="UP000245802">
    <property type="component" value="Chromosome"/>
</dbReference>
<dbReference type="AlphaFoldDB" id="A0A2Z3H3F8"/>
<proteinExistence type="predicted"/>
<evidence type="ECO:0000256" key="1">
    <source>
        <dbReference type="SAM" id="MobiDB-lite"/>
    </source>
</evidence>
<evidence type="ECO:0000313" key="2">
    <source>
        <dbReference type="EMBL" id="AWM40298.1"/>
    </source>
</evidence>
<sequence>MQGPAGRGHGQAPEHPFDRCTQPRTGWQYHTHPAAHAPGVVVPHAPGVVVAPVQLGAGASAARRPHAVVAQASAAGHHVGARQ</sequence>
<dbReference type="KEGG" id="gog:C1280_27045"/>
<keyword evidence="3" id="KW-1185">Reference proteome</keyword>